<dbReference type="EMBL" id="FXBJ01000002">
    <property type="protein sequence ID" value="SMH29279.1"/>
    <property type="molecule type" value="Genomic_DNA"/>
</dbReference>
<gene>
    <name evidence="2" type="ORF">SAMN04488700_1047</name>
</gene>
<keyword evidence="3" id="KW-1185">Reference proteome</keyword>
<dbReference type="SUPFAM" id="SSF47413">
    <property type="entry name" value="lambda repressor-like DNA-binding domains"/>
    <property type="match status" value="1"/>
</dbReference>
<sequence>MAKNIILKVARTKSELSQQQLADTVTITRQTISDIERRDYNPYKT</sequence>
<dbReference type="PROSITE" id="PS50943">
    <property type="entry name" value="HTH_CROC1"/>
    <property type="match status" value="1"/>
</dbReference>
<dbReference type="STRING" id="1073423.SAMN04488700_1047"/>
<evidence type="ECO:0000313" key="2">
    <source>
        <dbReference type="EMBL" id="SMH29279.1"/>
    </source>
</evidence>
<feature type="domain" description="HTH cro/C1-type" evidence="1">
    <location>
        <begin position="7"/>
        <end position="42"/>
    </location>
</feature>
<dbReference type="InterPro" id="IPR001387">
    <property type="entry name" value="Cro/C1-type_HTH"/>
</dbReference>
<dbReference type="GO" id="GO:0003677">
    <property type="term" value="F:DNA binding"/>
    <property type="evidence" value="ECO:0007669"/>
    <property type="project" value="InterPro"/>
</dbReference>
<dbReference type="Pfam" id="PF01381">
    <property type="entry name" value="HTH_3"/>
    <property type="match status" value="1"/>
</dbReference>
<protein>
    <submittedName>
        <fullName evidence="2">Helix-turn-helix</fullName>
    </submittedName>
</protein>
<dbReference type="Gene3D" id="1.10.260.40">
    <property type="entry name" value="lambda repressor-like DNA-binding domains"/>
    <property type="match status" value="1"/>
</dbReference>
<reference evidence="2 3" key="1">
    <citation type="submission" date="2017-04" db="EMBL/GenBank/DDBJ databases">
        <authorList>
            <person name="Afonso C.L."/>
            <person name="Miller P.J."/>
            <person name="Scott M.A."/>
            <person name="Spackman E."/>
            <person name="Goraichik I."/>
            <person name="Dimitrov K.M."/>
            <person name="Suarez D.L."/>
            <person name="Swayne D.E."/>
        </authorList>
    </citation>
    <scope>NUCLEOTIDE SEQUENCE [LARGE SCALE GENOMIC DNA]</scope>
    <source>
        <strain evidence="2 3">LMG26642</strain>
    </source>
</reference>
<evidence type="ECO:0000259" key="1">
    <source>
        <dbReference type="PROSITE" id="PS50943"/>
    </source>
</evidence>
<dbReference type="CDD" id="cd00093">
    <property type="entry name" value="HTH_XRE"/>
    <property type="match status" value="1"/>
</dbReference>
<dbReference type="Proteomes" id="UP000193435">
    <property type="component" value="Unassembled WGS sequence"/>
</dbReference>
<dbReference type="OrthoDB" id="9808239at2"/>
<organism evidence="2 3">
    <name type="scientific">Carnobacterium iners</name>
    <dbReference type="NCBI Taxonomy" id="1073423"/>
    <lineage>
        <taxon>Bacteria</taxon>
        <taxon>Bacillati</taxon>
        <taxon>Bacillota</taxon>
        <taxon>Bacilli</taxon>
        <taxon>Lactobacillales</taxon>
        <taxon>Carnobacteriaceae</taxon>
        <taxon>Carnobacterium</taxon>
    </lineage>
</organism>
<evidence type="ECO:0000313" key="3">
    <source>
        <dbReference type="Proteomes" id="UP000193435"/>
    </source>
</evidence>
<dbReference type="AlphaFoldDB" id="A0A1X7MYE8"/>
<proteinExistence type="predicted"/>
<dbReference type="RefSeq" id="WP_085559242.1">
    <property type="nucleotide sequence ID" value="NZ_FOAH01000001.1"/>
</dbReference>
<dbReference type="InterPro" id="IPR010982">
    <property type="entry name" value="Lambda_DNA-bd_dom_sf"/>
</dbReference>
<name>A0A1X7MYE8_9LACT</name>
<accession>A0A1X7MYE8</accession>